<evidence type="ECO:0000256" key="2">
    <source>
        <dbReference type="ARBA" id="ARBA00023125"/>
    </source>
</evidence>
<dbReference type="InterPro" id="IPR028082">
    <property type="entry name" value="Peripla_BP_I"/>
</dbReference>
<dbReference type="Pfam" id="PF00532">
    <property type="entry name" value="Peripla_BP_1"/>
    <property type="match status" value="1"/>
</dbReference>
<gene>
    <name evidence="5" type="ordered locus">SpiGrapes_1898</name>
</gene>
<dbReference type="EMBL" id="CP003155">
    <property type="protein sequence ID" value="AEV29692.1"/>
    <property type="molecule type" value="Genomic_DNA"/>
</dbReference>
<evidence type="ECO:0000256" key="1">
    <source>
        <dbReference type="ARBA" id="ARBA00023015"/>
    </source>
</evidence>
<evidence type="ECO:0000256" key="3">
    <source>
        <dbReference type="ARBA" id="ARBA00023163"/>
    </source>
</evidence>
<keyword evidence="6" id="KW-1185">Reference proteome</keyword>
<dbReference type="SUPFAM" id="SSF53822">
    <property type="entry name" value="Periplasmic binding protein-like I"/>
    <property type="match status" value="1"/>
</dbReference>
<evidence type="ECO:0000313" key="6">
    <source>
        <dbReference type="Proteomes" id="UP000005632"/>
    </source>
</evidence>
<accession>G8QYR5</accession>
<dbReference type="InterPro" id="IPR001761">
    <property type="entry name" value="Peripla_BP/Lac1_sug-bd_dom"/>
</dbReference>
<dbReference type="GO" id="GO:0000976">
    <property type="term" value="F:transcription cis-regulatory region binding"/>
    <property type="evidence" value="ECO:0007669"/>
    <property type="project" value="TreeGrafter"/>
</dbReference>
<dbReference type="Gene3D" id="1.10.260.40">
    <property type="entry name" value="lambda repressor-like DNA-binding domains"/>
    <property type="match status" value="1"/>
</dbReference>
<dbReference type="SMART" id="SM00354">
    <property type="entry name" value="HTH_LACI"/>
    <property type="match status" value="1"/>
</dbReference>
<dbReference type="STRING" id="158190.SpiGrapes_1898"/>
<keyword evidence="3" id="KW-0804">Transcription</keyword>
<proteinExistence type="predicted"/>
<dbReference type="RefSeq" id="WP_014270535.1">
    <property type="nucleotide sequence ID" value="NC_016633.1"/>
</dbReference>
<sequence>MSNTEKPLYSIKDISRLSGVSIATLSRYFNGQSIRLSNEEKVKKVLEETGYRPSIAARFMKGSSSGVIGLIVPEINHPFFAMIAEGVMQEARSKGQLVLCGSSAGSIDIERQVIDQFSQSILDGLIYIPVAKAENLPAIENFRNLPLVITARKNIIKGVPHIYHDGEKGGYLSTRYLIQLGRKRIGFIASFWDPPCANTELLSFMEQPASNTFSSVDRFRGYVKALKEANIPYDPDLVVVTGYGHKSGVDAATSLIGRFSGCNGIIAMTQAVANGCASQFKRQGYTIPSDISIILFDANESKADYTFTSIELHLIEMGRESVRSLNGLIEGKPVSSICLDVELCVRDTTAILKHT</sequence>
<evidence type="ECO:0000313" key="5">
    <source>
        <dbReference type="EMBL" id="AEV29692.1"/>
    </source>
</evidence>
<dbReference type="CDD" id="cd01392">
    <property type="entry name" value="HTH_LacI"/>
    <property type="match status" value="1"/>
</dbReference>
<dbReference type="Pfam" id="PF00356">
    <property type="entry name" value="LacI"/>
    <property type="match status" value="1"/>
</dbReference>
<dbReference type="AlphaFoldDB" id="G8QYR5"/>
<name>G8QYR5_SPHPG</name>
<dbReference type="PROSITE" id="PS50932">
    <property type="entry name" value="HTH_LACI_2"/>
    <property type="match status" value="1"/>
</dbReference>
<dbReference type="KEGG" id="sgp:SpiGrapes_1898"/>
<dbReference type="PANTHER" id="PTHR30146">
    <property type="entry name" value="LACI-RELATED TRANSCRIPTIONAL REPRESSOR"/>
    <property type="match status" value="1"/>
</dbReference>
<dbReference type="GO" id="GO:0003700">
    <property type="term" value="F:DNA-binding transcription factor activity"/>
    <property type="evidence" value="ECO:0007669"/>
    <property type="project" value="TreeGrafter"/>
</dbReference>
<dbReference type="InterPro" id="IPR000843">
    <property type="entry name" value="HTH_LacI"/>
</dbReference>
<dbReference type="CDD" id="cd06267">
    <property type="entry name" value="PBP1_LacI_sugar_binding-like"/>
    <property type="match status" value="1"/>
</dbReference>
<dbReference type="OrthoDB" id="9789891at2"/>
<dbReference type="Gene3D" id="3.40.50.2300">
    <property type="match status" value="2"/>
</dbReference>
<protein>
    <submittedName>
        <fullName evidence="5">Transcriptional regulator</fullName>
    </submittedName>
</protein>
<dbReference type="Proteomes" id="UP000005632">
    <property type="component" value="Chromosome"/>
</dbReference>
<dbReference type="HOGENOM" id="CLU_037628_6_1_12"/>
<dbReference type="InterPro" id="IPR010982">
    <property type="entry name" value="Lambda_DNA-bd_dom_sf"/>
</dbReference>
<dbReference type="PANTHER" id="PTHR30146:SF109">
    <property type="entry name" value="HTH-TYPE TRANSCRIPTIONAL REGULATOR GALS"/>
    <property type="match status" value="1"/>
</dbReference>
<feature type="domain" description="HTH lacI-type" evidence="4">
    <location>
        <begin position="9"/>
        <end position="62"/>
    </location>
</feature>
<keyword evidence="1" id="KW-0805">Transcription regulation</keyword>
<evidence type="ECO:0000259" key="4">
    <source>
        <dbReference type="PROSITE" id="PS50932"/>
    </source>
</evidence>
<reference evidence="5 6" key="1">
    <citation type="submission" date="2011-11" db="EMBL/GenBank/DDBJ databases">
        <title>Complete sequence of Spirochaeta sp. grapes.</title>
        <authorList>
            <consortium name="US DOE Joint Genome Institute"/>
            <person name="Lucas S."/>
            <person name="Han J."/>
            <person name="Lapidus A."/>
            <person name="Cheng J.-F."/>
            <person name="Goodwin L."/>
            <person name="Pitluck S."/>
            <person name="Peters L."/>
            <person name="Ovchinnikova G."/>
            <person name="Munk A.C."/>
            <person name="Detter J.C."/>
            <person name="Han C."/>
            <person name="Tapia R."/>
            <person name="Land M."/>
            <person name="Hauser L."/>
            <person name="Kyrpides N."/>
            <person name="Ivanova N."/>
            <person name="Pagani I."/>
            <person name="Ritalahtilisa K."/>
            <person name="Loeffler F."/>
            <person name="Woyke T."/>
        </authorList>
    </citation>
    <scope>NUCLEOTIDE SEQUENCE [LARGE SCALE GENOMIC DNA]</scope>
    <source>
        <strain evidence="6">ATCC BAA-1885 / DSM 22778 / Grapes</strain>
    </source>
</reference>
<keyword evidence="2" id="KW-0238">DNA-binding</keyword>
<dbReference type="SUPFAM" id="SSF47413">
    <property type="entry name" value="lambda repressor-like DNA-binding domains"/>
    <property type="match status" value="1"/>
</dbReference>
<organism evidence="5 6">
    <name type="scientific">Sphaerochaeta pleomorpha (strain ATCC BAA-1885 / DSM 22778 / Grapes)</name>
    <dbReference type="NCBI Taxonomy" id="158190"/>
    <lineage>
        <taxon>Bacteria</taxon>
        <taxon>Pseudomonadati</taxon>
        <taxon>Spirochaetota</taxon>
        <taxon>Spirochaetia</taxon>
        <taxon>Spirochaetales</taxon>
        <taxon>Sphaerochaetaceae</taxon>
        <taxon>Sphaerochaeta</taxon>
    </lineage>
</organism>
<dbReference type="eggNOG" id="COG1609">
    <property type="taxonomic scope" value="Bacteria"/>
</dbReference>